<evidence type="ECO:0000256" key="10">
    <source>
        <dbReference type="SAM" id="MobiDB-lite"/>
    </source>
</evidence>
<feature type="repeat" description="Solcar" evidence="8">
    <location>
        <begin position="132"/>
        <end position="214"/>
    </location>
</feature>
<evidence type="ECO:0000256" key="8">
    <source>
        <dbReference type="PROSITE-ProRule" id="PRU00282"/>
    </source>
</evidence>
<keyword evidence="6" id="KW-1133">Transmembrane helix</keyword>
<reference evidence="11" key="1">
    <citation type="submission" date="2023-10" db="EMBL/GenBank/DDBJ databases">
        <authorList>
            <person name="Chen Y."/>
            <person name="Shah S."/>
            <person name="Dougan E. K."/>
            <person name="Thang M."/>
            <person name="Chan C."/>
        </authorList>
    </citation>
    <scope>NUCLEOTIDE SEQUENCE [LARGE SCALE GENOMIC DNA]</scope>
</reference>
<accession>A0ABN9S850</accession>
<feature type="compositionally biased region" description="Basic and acidic residues" evidence="10">
    <location>
        <begin position="524"/>
        <end position="540"/>
    </location>
</feature>
<dbReference type="EMBL" id="CAUYUJ010009108">
    <property type="protein sequence ID" value="CAK0825860.1"/>
    <property type="molecule type" value="Genomic_DNA"/>
</dbReference>
<keyword evidence="4 8" id="KW-0812">Transmembrane</keyword>
<evidence type="ECO:0000256" key="2">
    <source>
        <dbReference type="ARBA" id="ARBA00006375"/>
    </source>
</evidence>
<feature type="compositionally biased region" description="Low complexity" evidence="10">
    <location>
        <begin position="541"/>
        <end position="564"/>
    </location>
</feature>
<feature type="region of interest" description="Disordered" evidence="10">
    <location>
        <begin position="434"/>
        <end position="483"/>
    </location>
</feature>
<comment type="caution">
    <text evidence="11">The sequence shown here is derived from an EMBL/GenBank/DDBJ whole genome shotgun (WGS) entry which is preliminary data.</text>
</comment>
<protein>
    <recommendedName>
        <fullName evidence="13">ADP,ATP carrier protein</fullName>
    </recommendedName>
</protein>
<evidence type="ECO:0000256" key="5">
    <source>
        <dbReference type="ARBA" id="ARBA00022737"/>
    </source>
</evidence>
<dbReference type="Gene3D" id="3.40.50.620">
    <property type="entry name" value="HUPs"/>
    <property type="match status" value="1"/>
</dbReference>
<dbReference type="PANTHER" id="PTHR45939:SF1">
    <property type="entry name" value="MITOCHONDRIAL THIAMINE PYROPHOSPHATE CARRIER 1-RELATED"/>
    <property type="match status" value="1"/>
</dbReference>
<dbReference type="InterPro" id="IPR052217">
    <property type="entry name" value="Mito/Peroxisomal_Carrier"/>
</dbReference>
<gene>
    <name evidence="11" type="ORF">PCOR1329_LOCUS25878</name>
</gene>
<keyword evidence="5" id="KW-0677">Repeat</keyword>
<dbReference type="PROSITE" id="PS50920">
    <property type="entry name" value="SOLCAR"/>
    <property type="match status" value="2"/>
</dbReference>
<evidence type="ECO:0000256" key="6">
    <source>
        <dbReference type="ARBA" id="ARBA00022989"/>
    </source>
</evidence>
<dbReference type="Gene3D" id="1.50.40.10">
    <property type="entry name" value="Mitochondrial carrier domain"/>
    <property type="match status" value="1"/>
</dbReference>
<feature type="region of interest" description="Disordered" evidence="10">
    <location>
        <begin position="524"/>
        <end position="564"/>
    </location>
</feature>
<keyword evidence="7 8" id="KW-0472">Membrane</keyword>
<sequence length="564" mass="61705">VVFFLGFGRLVSGPLPATGAPPPAARWPFPRASSRRCWRIGSAVGARELRGRRSGAVPAGHREAAPQVHGGSAGQVVRGVLSERGFAGLYQGLIGRLIQTVTSNVGFFIWQTIFVQAALSRVQGVAGDRRQLGTGLSLLVNMFAQQFNRILTTPVDVVANVNQADPNSRGFFHTFVRLARTGGRATLWRGLSLALLLSLNPAMMFTLVGKLSALVLRVRGKESLAASDMFWVSGISKAVATLVTYPLIRAKAVAQTMGSDGVVASLRGIVETDGVRGLYQGVWLLSYKTILFNSMMMALKQKFAAVLDRPVDKRAPLSRQLTWRKQEENELRQKTQLVKADSFPWDHEGSVVYVDGAWSFLHDAQQHFLREASSRGDYLLVGVHGDQCLRDAMGAYPSECFAERVGRLKKHPLVSAVVEAAPWEVTEETSSASWACRRSSRASRSPRSRTAAGPRAATRWPPATPTRTAGGWASSRSDGTRRLAPERAAHRLLQRGRLHRLADPRQGRRAGRVRLQPRLRRRRLAAERLRAPRALREPPALRRVAPGSGAPRRAGRGRCAPAAS</sequence>
<dbReference type="Pfam" id="PF00153">
    <property type="entry name" value="Mito_carr"/>
    <property type="match status" value="2"/>
</dbReference>
<feature type="compositionally biased region" description="Low complexity" evidence="10">
    <location>
        <begin position="448"/>
        <end position="473"/>
    </location>
</feature>
<feature type="repeat" description="Solcar" evidence="8">
    <location>
        <begin position="228"/>
        <end position="306"/>
    </location>
</feature>
<evidence type="ECO:0000313" key="11">
    <source>
        <dbReference type="EMBL" id="CAK0825860.1"/>
    </source>
</evidence>
<evidence type="ECO:0000256" key="7">
    <source>
        <dbReference type="ARBA" id="ARBA00023136"/>
    </source>
</evidence>
<dbReference type="InterPro" id="IPR018108">
    <property type="entry name" value="MCP_transmembrane"/>
</dbReference>
<proteinExistence type="inferred from homology"/>
<keyword evidence="3 9" id="KW-0813">Transport</keyword>
<evidence type="ECO:0000256" key="1">
    <source>
        <dbReference type="ARBA" id="ARBA00004141"/>
    </source>
</evidence>
<dbReference type="SUPFAM" id="SSF103506">
    <property type="entry name" value="Mitochondrial carrier"/>
    <property type="match status" value="1"/>
</dbReference>
<evidence type="ECO:0008006" key="13">
    <source>
        <dbReference type="Google" id="ProtNLM"/>
    </source>
</evidence>
<name>A0ABN9S850_9DINO</name>
<evidence type="ECO:0000256" key="3">
    <source>
        <dbReference type="ARBA" id="ARBA00022448"/>
    </source>
</evidence>
<dbReference type="PANTHER" id="PTHR45939">
    <property type="entry name" value="PEROXISOMAL MEMBRANE PROTEIN PMP34-RELATED"/>
    <property type="match status" value="1"/>
</dbReference>
<dbReference type="Proteomes" id="UP001189429">
    <property type="component" value="Unassembled WGS sequence"/>
</dbReference>
<feature type="compositionally biased region" description="Basic residues" evidence="10">
    <location>
        <begin position="438"/>
        <end position="447"/>
    </location>
</feature>
<dbReference type="InterPro" id="IPR014729">
    <property type="entry name" value="Rossmann-like_a/b/a_fold"/>
</dbReference>
<dbReference type="InterPro" id="IPR023395">
    <property type="entry name" value="MCP_dom_sf"/>
</dbReference>
<organism evidence="11 12">
    <name type="scientific">Prorocentrum cordatum</name>
    <dbReference type="NCBI Taxonomy" id="2364126"/>
    <lineage>
        <taxon>Eukaryota</taxon>
        <taxon>Sar</taxon>
        <taxon>Alveolata</taxon>
        <taxon>Dinophyceae</taxon>
        <taxon>Prorocentrales</taxon>
        <taxon>Prorocentraceae</taxon>
        <taxon>Prorocentrum</taxon>
    </lineage>
</organism>
<comment type="subcellular location">
    <subcellularLocation>
        <location evidence="1">Membrane</location>
        <topology evidence="1">Multi-pass membrane protein</topology>
    </subcellularLocation>
</comment>
<evidence type="ECO:0000313" key="12">
    <source>
        <dbReference type="Proteomes" id="UP001189429"/>
    </source>
</evidence>
<keyword evidence="12" id="KW-1185">Reference proteome</keyword>
<evidence type="ECO:0000256" key="9">
    <source>
        <dbReference type="RuleBase" id="RU000488"/>
    </source>
</evidence>
<evidence type="ECO:0000256" key="4">
    <source>
        <dbReference type="ARBA" id="ARBA00022692"/>
    </source>
</evidence>
<feature type="non-terminal residue" evidence="11">
    <location>
        <position position="1"/>
    </location>
</feature>
<comment type="similarity">
    <text evidence="2 9">Belongs to the mitochondrial carrier (TC 2.A.29) family.</text>
</comment>